<keyword evidence="4" id="KW-0677">Repeat</keyword>
<feature type="transmembrane region" description="Helical" evidence="9">
    <location>
        <begin position="251"/>
        <end position="282"/>
    </location>
</feature>
<feature type="transmembrane region" description="Helical" evidence="9">
    <location>
        <begin position="98"/>
        <end position="121"/>
    </location>
</feature>
<keyword evidence="2" id="KW-0813">Transport</keyword>
<feature type="non-terminal residue" evidence="11">
    <location>
        <position position="507"/>
    </location>
</feature>
<dbReference type="Proteomes" id="UP000663861">
    <property type="component" value="Unassembled WGS sequence"/>
</dbReference>
<evidence type="ECO:0000256" key="8">
    <source>
        <dbReference type="ARBA" id="ARBA00023136"/>
    </source>
</evidence>
<dbReference type="GO" id="GO:0016020">
    <property type="term" value="C:membrane"/>
    <property type="evidence" value="ECO:0007669"/>
    <property type="project" value="UniProtKB-SubCell"/>
</dbReference>
<dbReference type="PANTHER" id="PTHR24223:SF415">
    <property type="entry name" value="FI20190P1"/>
    <property type="match status" value="1"/>
</dbReference>
<evidence type="ECO:0000256" key="9">
    <source>
        <dbReference type="SAM" id="Phobius"/>
    </source>
</evidence>
<feature type="transmembrane region" description="Helical" evidence="9">
    <location>
        <begin position="165"/>
        <end position="186"/>
    </location>
</feature>
<dbReference type="Gene3D" id="3.40.50.300">
    <property type="entry name" value="P-loop containing nucleotide triphosphate hydrolases"/>
    <property type="match status" value="1"/>
</dbReference>
<dbReference type="GO" id="GO:0140359">
    <property type="term" value="F:ABC-type transporter activity"/>
    <property type="evidence" value="ECO:0007669"/>
    <property type="project" value="InterPro"/>
</dbReference>
<dbReference type="Gene3D" id="1.20.1560.10">
    <property type="entry name" value="ABC transporter type 1, transmembrane domain"/>
    <property type="match status" value="2"/>
</dbReference>
<dbReference type="AlphaFoldDB" id="A0A8H3CQ41"/>
<evidence type="ECO:0000256" key="3">
    <source>
        <dbReference type="ARBA" id="ARBA00022692"/>
    </source>
</evidence>
<dbReference type="GO" id="GO:0005524">
    <property type="term" value="F:ATP binding"/>
    <property type="evidence" value="ECO:0007669"/>
    <property type="project" value="UniProtKB-KW"/>
</dbReference>
<reference evidence="11" key="1">
    <citation type="submission" date="2021-01" db="EMBL/GenBank/DDBJ databases">
        <authorList>
            <person name="Kaushik A."/>
        </authorList>
    </citation>
    <scope>NUCLEOTIDE SEQUENCE</scope>
    <source>
        <strain evidence="11">AG4-RS23</strain>
    </source>
</reference>
<keyword evidence="6" id="KW-0067">ATP-binding</keyword>
<feature type="domain" description="ABC transmembrane type-1" evidence="10">
    <location>
        <begin position="131"/>
        <end position="365"/>
    </location>
</feature>
<dbReference type="InterPro" id="IPR036640">
    <property type="entry name" value="ABC1_TM_sf"/>
</dbReference>
<dbReference type="InterPro" id="IPR050173">
    <property type="entry name" value="ABC_transporter_C-like"/>
</dbReference>
<accession>A0A8H3CQ41</accession>
<organism evidence="11 12">
    <name type="scientific">Rhizoctonia solani</name>
    <dbReference type="NCBI Taxonomy" id="456999"/>
    <lineage>
        <taxon>Eukaryota</taxon>
        <taxon>Fungi</taxon>
        <taxon>Dikarya</taxon>
        <taxon>Basidiomycota</taxon>
        <taxon>Agaricomycotina</taxon>
        <taxon>Agaricomycetes</taxon>
        <taxon>Cantharellales</taxon>
        <taxon>Ceratobasidiaceae</taxon>
        <taxon>Rhizoctonia</taxon>
    </lineage>
</organism>
<evidence type="ECO:0000256" key="5">
    <source>
        <dbReference type="ARBA" id="ARBA00022741"/>
    </source>
</evidence>
<keyword evidence="3 9" id="KW-0812">Transmembrane</keyword>
<keyword evidence="5" id="KW-0547">Nucleotide-binding</keyword>
<dbReference type="PANTHER" id="PTHR24223">
    <property type="entry name" value="ATP-BINDING CASSETTE SUB-FAMILY C"/>
    <property type="match status" value="1"/>
</dbReference>
<evidence type="ECO:0000259" key="10">
    <source>
        <dbReference type="PROSITE" id="PS50929"/>
    </source>
</evidence>
<evidence type="ECO:0000256" key="6">
    <source>
        <dbReference type="ARBA" id="ARBA00022840"/>
    </source>
</evidence>
<keyword evidence="7 9" id="KW-1133">Transmembrane helix</keyword>
<dbReference type="EMBL" id="CAJMWY010002311">
    <property type="protein sequence ID" value="CAE6486974.1"/>
    <property type="molecule type" value="Genomic_DNA"/>
</dbReference>
<evidence type="ECO:0000313" key="11">
    <source>
        <dbReference type="EMBL" id="CAE6486974.1"/>
    </source>
</evidence>
<comment type="caution">
    <text evidence="11">The sequence shown here is derived from an EMBL/GenBank/DDBJ whole genome shotgun (WGS) entry which is preliminary data.</text>
</comment>
<dbReference type="Pfam" id="PF00664">
    <property type="entry name" value="ABC_membrane"/>
    <property type="match status" value="1"/>
</dbReference>
<evidence type="ECO:0000256" key="7">
    <source>
        <dbReference type="ARBA" id="ARBA00022989"/>
    </source>
</evidence>
<evidence type="ECO:0000256" key="4">
    <source>
        <dbReference type="ARBA" id="ARBA00022737"/>
    </source>
</evidence>
<keyword evidence="8 9" id="KW-0472">Membrane</keyword>
<dbReference type="PROSITE" id="PS50929">
    <property type="entry name" value="ABC_TM1F"/>
    <property type="match status" value="1"/>
</dbReference>
<dbReference type="SUPFAM" id="SSF90123">
    <property type="entry name" value="ABC transporter transmembrane region"/>
    <property type="match status" value="2"/>
</dbReference>
<evidence type="ECO:0000313" key="12">
    <source>
        <dbReference type="Proteomes" id="UP000663861"/>
    </source>
</evidence>
<sequence>MKHRTVILVTHHVDLVLPAVSWVVKLSEGQIEAQGTVAQLRESGELSAIRTGQKEIELTEEVATIEGTEGQTGTKDPNKTARKLVEDEKKSTGTVKFAVYHTYLSAASYWLFGLLVLYMLMDELSKLIQKFWIKYWSESYVTQDAPAHITSGWLDWNLPPASHNVVPYLLIYIGIEAWISFINIIGQIPNIASTLRASRLLYEKMLRSVMRSPSRFFDKTPSGRILNRFSKDIDTIDGGLQDFMIRVISQFIALSVAVGTIIYAVPFFIVPAFVIAYIHLWFARGYINASRDLRRIEANTRSPIVSSFSELVVGIVTVRAFGSEKSFLNNLYKRLDRTQAATHYYWMCNRWLLFRFDSLGALSVLNNLYKRLDRTQAATHYYWMCNRWLLFRFDSLGALSVLIATAGTLIGGGSAGLAGIVIVQAQAYVRGLYWGLRFWTELEQSLNSVERVQEYLDLPSEPPAIIESNRPPAAWPSATKGTLVIEDLELKYSPELEPVLKGVSFET</sequence>
<name>A0A8H3CQ41_9AGAM</name>
<evidence type="ECO:0000256" key="1">
    <source>
        <dbReference type="ARBA" id="ARBA00004141"/>
    </source>
</evidence>
<dbReference type="InterPro" id="IPR011527">
    <property type="entry name" value="ABC1_TM_dom"/>
</dbReference>
<evidence type="ECO:0000256" key="2">
    <source>
        <dbReference type="ARBA" id="ARBA00022448"/>
    </source>
</evidence>
<proteinExistence type="predicted"/>
<dbReference type="CDD" id="cd18604">
    <property type="entry name" value="ABC_6TM_VMR1_D2_like"/>
    <property type="match status" value="1"/>
</dbReference>
<protein>
    <recommendedName>
        <fullName evidence="10">ABC transmembrane type-1 domain-containing protein</fullName>
    </recommendedName>
</protein>
<gene>
    <name evidence="11" type="ORF">RDB_LOCUS106632</name>
</gene>
<dbReference type="InterPro" id="IPR027417">
    <property type="entry name" value="P-loop_NTPase"/>
</dbReference>
<comment type="subcellular location">
    <subcellularLocation>
        <location evidence="1">Membrane</location>
        <topology evidence="1">Multi-pass membrane protein</topology>
    </subcellularLocation>
</comment>
<feature type="transmembrane region" description="Helical" evidence="9">
    <location>
        <begin position="396"/>
        <end position="423"/>
    </location>
</feature>
<dbReference type="FunFam" id="1.20.1560.10:FF:000013">
    <property type="entry name" value="ABC transporter C family member 2"/>
    <property type="match status" value="1"/>
</dbReference>